<sequence>MLIDYNVISTVIFFLEILPIAAIRPPAAGPTILHNCNGKKFKHSTVVATAKVALKAINDYKSGAKKININTDLRIEKSFFDPQTKKYRTSFNWPLRSSTRKFAPGTKGRYRIILSDSGYLNDVAYYDSNKELRSCDEIRSF</sequence>
<gene>
    <name evidence="2" type="ORF">BGT96224V316_LOCUS3275</name>
</gene>
<protein>
    <submittedName>
        <fullName evidence="2">BgtE-10101</fullName>
    </submittedName>
</protein>
<feature type="signal peptide" evidence="1">
    <location>
        <begin position="1"/>
        <end position="22"/>
    </location>
</feature>
<keyword evidence="3" id="KW-1185">Reference proteome</keyword>
<evidence type="ECO:0000256" key="1">
    <source>
        <dbReference type="SAM" id="SignalP"/>
    </source>
</evidence>
<evidence type="ECO:0000313" key="2">
    <source>
        <dbReference type="EMBL" id="VDB84259.1"/>
    </source>
</evidence>
<name>A0A9X9MFI1_BLUGR</name>
<dbReference type="EMBL" id="LR026988">
    <property type="protein sequence ID" value="VDB84259.1"/>
    <property type="molecule type" value="Genomic_DNA"/>
</dbReference>
<keyword evidence="1" id="KW-0732">Signal</keyword>
<dbReference type="Proteomes" id="UP000324639">
    <property type="component" value="Chromosome Bgt_-05"/>
</dbReference>
<accession>A0A9X9MFI1</accession>
<reference evidence="2 3" key="1">
    <citation type="submission" date="2018-08" db="EMBL/GenBank/DDBJ databases">
        <authorList>
            <person name="Muller C M."/>
        </authorList>
    </citation>
    <scope>NUCLEOTIDE SEQUENCE [LARGE SCALE GENOMIC DNA]</scope>
</reference>
<feature type="chain" id="PRO_5040943962" evidence="1">
    <location>
        <begin position="23"/>
        <end position="141"/>
    </location>
</feature>
<proteinExistence type="predicted"/>
<organism evidence="2 3">
    <name type="scientific">Blumeria graminis f. sp. tritici</name>
    <dbReference type="NCBI Taxonomy" id="62690"/>
    <lineage>
        <taxon>Eukaryota</taxon>
        <taxon>Fungi</taxon>
        <taxon>Dikarya</taxon>
        <taxon>Ascomycota</taxon>
        <taxon>Pezizomycotina</taxon>
        <taxon>Leotiomycetes</taxon>
        <taxon>Erysiphales</taxon>
        <taxon>Erysiphaceae</taxon>
        <taxon>Blumeria</taxon>
    </lineage>
</organism>
<evidence type="ECO:0000313" key="3">
    <source>
        <dbReference type="Proteomes" id="UP000324639"/>
    </source>
</evidence>
<dbReference type="AlphaFoldDB" id="A0A9X9MFI1"/>